<evidence type="ECO:0000313" key="10">
    <source>
        <dbReference type="EMBL" id="PSJ60847.1"/>
    </source>
</evidence>
<protein>
    <recommendedName>
        <fullName evidence="5">Inositol-1-monophosphatase</fullName>
        <ecNumber evidence="4">3.1.3.25</ecNumber>
    </recommendedName>
</protein>
<dbReference type="PRINTS" id="PR00377">
    <property type="entry name" value="IMPHPHTASES"/>
</dbReference>
<evidence type="ECO:0000256" key="4">
    <source>
        <dbReference type="ARBA" id="ARBA00013106"/>
    </source>
</evidence>
<keyword evidence="7" id="KW-0378">Hydrolase</keyword>
<dbReference type="InterPro" id="IPR000760">
    <property type="entry name" value="Inositol_monophosphatase-like"/>
</dbReference>
<evidence type="ECO:0000256" key="5">
    <source>
        <dbReference type="ARBA" id="ARBA00019784"/>
    </source>
</evidence>
<feature type="binding site" evidence="9">
    <location>
        <position position="215"/>
    </location>
    <ligand>
        <name>Mg(2+)</name>
        <dbReference type="ChEBI" id="CHEBI:18420"/>
        <label>1</label>
        <note>catalytic</note>
    </ligand>
</feature>
<feature type="binding site" evidence="9">
    <location>
        <position position="73"/>
    </location>
    <ligand>
        <name>Mg(2+)</name>
        <dbReference type="ChEBI" id="CHEBI:18420"/>
        <label>1</label>
        <note>catalytic</note>
    </ligand>
</feature>
<dbReference type="GO" id="GO:0006020">
    <property type="term" value="P:inositol metabolic process"/>
    <property type="evidence" value="ECO:0007669"/>
    <property type="project" value="TreeGrafter"/>
</dbReference>
<dbReference type="GO" id="GO:0046872">
    <property type="term" value="F:metal ion binding"/>
    <property type="evidence" value="ECO:0007669"/>
    <property type="project" value="UniProtKB-KW"/>
</dbReference>
<feature type="binding site" evidence="9">
    <location>
        <position position="92"/>
    </location>
    <ligand>
        <name>Mg(2+)</name>
        <dbReference type="ChEBI" id="CHEBI:18420"/>
        <label>1</label>
        <note>catalytic</note>
    </ligand>
</feature>
<evidence type="ECO:0000313" key="11">
    <source>
        <dbReference type="Proteomes" id="UP000240653"/>
    </source>
</evidence>
<proteinExistence type="inferred from homology"/>
<evidence type="ECO:0000256" key="3">
    <source>
        <dbReference type="ARBA" id="ARBA00009759"/>
    </source>
</evidence>
<dbReference type="EC" id="3.1.3.25" evidence="4"/>
<evidence type="ECO:0000256" key="2">
    <source>
        <dbReference type="ARBA" id="ARBA00001946"/>
    </source>
</evidence>
<dbReference type="GO" id="GO:0007165">
    <property type="term" value="P:signal transduction"/>
    <property type="evidence" value="ECO:0007669"/>
    <property type="project" value="TreeGrafter"/>
</dbReference>
<keyword evidence="6 9" id="KW-0479">Metal-binding</keyword>
<dbReference type="PANTHER" id="PTHR20854:SF4">
    <property type="entry name" value="INOSITOL-1-MONOPHOSPHATASE-RELATED"/>
    <property type="match status" value="1"/>
</dbReference>
<evidence type="ECO:0000256" key="8">
    <source>
        <dbReference type="ARBA" id="ARBA00022842"/>
    </source>
</evidence>
<accession>A0A2P7SEE3</accession>
<reference evidence="10 11" key="1">
    <citation type="submission" date="2018-03" db="EMBL/GenBank/DDBJ databases">
        <title>The draft genome of Mesorhizobium soli JCM 19897.</title>
        <authorList>
            <person name="Li L."/>
            <person name="Liu L."/>
            <person name="Liang L."/>
            <person name="Wang T."/>
            <person name="Zhang X."/>
        </authorList>
    </citation>
    <scope>NUCLEOTIDE SEQUENCE [LARGE SCALE GENOMIC DNA]</scope>
    <source>
        <strain evidence="10 11">JCM 19897</strain>
    </source>
</reference>
<keyword evidence="8 9" id="KW-0460">Magnesium</keyword>
<evidence type="ECO:0000256" key="9">
    <source>
        <dbReference type="PIRSR" id="PIRSR600760-2"/>
    </source>
</evidence>
<evidence type="ECO:0000256" key="1">
    <source>
        <dbReference type="ARBA" id="ARBA00001033"/>
    </source>
</evidence>
<feature type="binding site" evidence="9">
    <location>
        <position position="91"/>
    </location>
    <ligand>
        <name>Mg(2+)</name>
        <dbReference type="ChEBI" id="CHEBI:18420"/>
        <label>1</label>
        <note>catalytic</note>
    </ligand>
</feature>
<gene>
    <name evidence="10" type="ORF">C7I85_12485</name>
</gene>
<comment type="caution">
    <text evidence="10">The sequence shown here is derived from an EMBL/GenBank/DDBJ whole genome shotgun (WGS) entry which is preliminary data.</text>
</comment>
<comment type="similarity">
    <text evidence="3">Belongs to the inositol monophosphatase superfamily.</text>
</comment>
<keyword evidence="11" id="KW-1185">Reference proteome</keyword>
<dbReference type="RefSeq" id="WP_106724316.1">
    <property type="nucleotide sequence ID" value="NZ_PXYL01000005.1"/>
</dbReference>
<dbReference type="OrthoDB" id="9785695at2"/>
<dbReference type="Gene3D" id="3.40.190.80">
    <property type="match status" value="1"/>
</dbReference>
<dbReference type="Gene3D" id="3.30.540.10">
    <property type="entry name" value="Fructose-1,6-Bisphosphatase, subunit A, domain 1"/>
    <property type="match status" value="1"/>
</dbReference>
<dbReference type="PROSITE" id="PS00629">
    <property type="entry name" value="IMP_1"/>
    <property type="match status" value="1"/>
</dbReference>
<organism evidence="10 11">
    <name type="scientific">Pseudaminobacter soli</name>
    <name type="common">ex Li et al. 2025</name>
    <dbReference type="NCBI Taxonomy" id="1295366"/>
    <lineage>
        <taxon>Bacteria</taxon>
        <taxon>Pseudomonadati</taxon>
        <taxon>Pseudomonadota</taxon>
        <taxon>Alphaproteobacteria</taxon>
        <taxon>Hyphomicrobiales</taxon>
        <taxon>Phyllobacteriaceae</taxon>
        <taxon>Pseudaminobacter</taxon>
    </lineage>
</organism>
<dbReference type="SUPFAM" id="SSF56655">
    <property type="entry name" value="Carbohydrate phosphatase"/>
    <property type="match status" value="1"/>
</dbReference>
<comment type="cofactor">
    <cofactor evidence="2 9">
        <name>Mg(2+)</name>
        <dbReference type="ChEBI" id="CHEBI:18420"/>
    </cofactor>
</comment>
<dbReference type="Pfam" id="PF00459">
    <property type="entry name" value="Inositol_P"/>
    <property type="match status" value="1"/>
</dbReference>
<evidence type="ECO:0000256" key="6">
    <source>
        <dbReference type="ARBA" id="ARBA00022723"/>
    </source>
</evidence>
<dbReference type="FunFam" id="3.30.540.10:FF:000003">
    <property type="entry name" value="Inositol-1-monophosphatase"/>
    <property type="match status" value="1"/>
</dbReference>
<dbReference type="GO" id="GO:0008934">
    <property type="term" value="F:inositol monophosphate 1-phosphatase activity"/>
    <property type="evidence" value="ECO:0007669"/>
    <property type="project" value="TreeGrafter"/>
</dbReference>
<dbReference type="InterPro" id="IPR020583">
    <property type="entry name" value="Inositol_monoP_metal-BS"/>
</dbReference>
<dbReference type="Proteomes" id="UP000240653">
    <property type="component" value="Unassembled WGS sequence"/>
</dbReference>
<comment type="catalytic activity">
    <reaction evidence="1">
        <text>a myo-inositol phosphate + H2O = myo-inositol + phosphate</text>
        <dbReference type="Rhea" id="RHEA:24056"/>
        <dbReference type="ChEBI" id="CHEBI:15377"/>
        <dbReference type="ChEBI" id="CHEBI:17268"/>
        <dbReference type="ChEBI" id="CHEBI:43474"/>
        <dbReference type="ChEBI" id="CHEBI:84139"/>
        <dbReference type="EC" id="3.1.3.25"/>
    </reaction>
</comment>
<dbReference type="AlphaFoldDB" id="A0A2P7SEE3"/>
<name>A0A2P7SEE3_9HYPH</name>
<evidence type="ECO:0000256" key="7">
    <source>
        <dbReference type="ARBA" id="ARBA00022801"/>
    </source>
</evidence>
<dbReference type="EMBL" id="PXYL01000005">
    <property type="protein sequence ID" value="PSJ60847.1"/>
    <property type="molecule type" value="Genomic_DNA"/>
</dbReference>
<feature type="binding site" evidence="9">
    <location>
        <position position="89"/>
    </location>
    <ligand>
        <name>Mg(2+)</name>
        <dbReference type="ChEBI" id="CHEBI:18420"/>
        <label>1</label>
        <note>catalytic</note>
    </ligand>
</feature>
<sequence length="267" mass="28380">MNETTAADRFEIARAATLEAGALALSYFNDLASLDIETKANGQDVVSVADREVETLLRARIAEAFPDDGFLGEEFGLTEGSSGYTWVIDPIDGTSPFLHGMVSWCVSVALMHGRETLAGLIYAPRVDELFSAQKGEGAFLNGRPIRVEQHRNIQTGLLGVGASLRVSPRVVSGLVHGLLERGGMFIRNGSGALALADVACARLAGYYEPHINAWDCMAGLCLVREAGGWTSEFGADDLTLGGPVIACAPQLRADLLDLIENVATENA</sequence>
<dbReference type="PANTHER" id="PTHR20854">
    <property type="entry name" value="INOSITOL MONOPHOSPHATASE"/>
    <property type="match status" value="1"/>
</dbReference>